<dbReference type="RefSeq" id="WP_301142461.1">
    <property type="nucleotide sequence ID" value="NZ_JAUHQA010000001.1"/>
</dbReference>
<dbReference type="InterPro" id="IPR027417">
    <property type="entry name" value="P-loop_NTPase"/>
</dbReference>
<evidence type="ECO:0000256" key="8">
    <source>
        <dbReference type="ARBA" id="ARBA00048090"/>
    </source>
</evidence>
<evidence type="ECO:0000256" key="5">
    <source>
        <dbReference type="ARBA" id="ARBA00022741"/>
    </source>
</evidence>
<dbReference type="PANTHER" id="PTHR43442">
    <property type="entry name" value="GLUCONOKINASE-RELATED"/>
    <property type="match status" value="1"/>
</dbReference>
<evidence type="ECO:0000256" key="6">
    <source>
        <dbReference type="ARBA" id="ARBA00022777"/>
    </source>
</evidence>
<gene>
    <name evidence="10" type="ORF">QQX02_08590</name>
</gene>
<evidence type="ECO:0000256" key="1">
    <source>
        <dbReference type="ARBA" id="ARBA00004761"/>
    </source>
</evidence>
<comment type="similarity">
    <text evidence="2 9">Belongs to the gluconokinase GntK/GntV family.</text>
</comment>
<dbReference type="Gene3D" id="3.40.50.300">
    <property type="entry name" value="P-loop containing nucleotide triphosphate hydrolases"/>
    <property type="match status" value="1"/>
</dbReference>
<dbReference type="PANTHER" id="PTHR43442:SF3">
    <property type="entry name" value="GLUCONOKINASE-RELATED"/>
    <property type="match status" value="1"/>
</dbReference>
<evidence type="ECO:0000256" key="9">
    <source>
        <dbReference type="RuleBase" id="RU363066"/>
    </source>
</evidence>
<sequence>MRVVVMGVTGCGKSTVGMRLAHELKAQFCDGDDLHSATAIAKMAAGIALTDEDRWPWLDAVATWLEGQDRGIVACSALKRVYRDCIRDVAGDSVVFVHLAAPQSVLEPRVRRRAEHDGHFAPAGLLDSQYAVLEPLEADELGGKVPVHRHSPEGATLVARAIVESARR</sequence>
<comment type="pathway">
    <text evidence="1">Carbohydrate acid metabolism.</text>
</comment>
<comment type="catalytic activity">
    <reaction evidence="8 9">
        <text>D-gluconate + ATP = 6-phospho-D-gluconate + ADP + H(+)</text>
        <dbReference type="Rhea" id="RHEA:19433"/>
        <dbReference type="ChEBI" id="CHEBI:15378"/>
        <dbReference type="ChEBI" id="CHEBI:18391"/>
        <dbReference type="ChEBI" id="CHEBI:30616"/>
        <dbReference type="ChEBI" id="CHEBI:58759"/>
        <dbReference type="ChEBI" id="CHEBI:456216"/>
        <dbReference type="EC" id="2.7.1.12"/>
    </reaction>
</comment>
<evidence type="ECO:0000256" key="7">
    <source>
        <dbReference type="ARBA" id="ARBA00022840"/>
    </source>
</evidence>
<dbReference type="NCBIfam" id="TIGR01313">
    <property type="entry name" value="therm_gnt_kin"/>
    <property type="match status" value="1"/>
</dbReference>
<name>A0ABT8GJ47_9MICO</name>
<evidence type="ECO:0000313" key="11">
    <source>
        <dbReference type="Proteomes" id="UP001172708"/>
    </source>
</evidence>
<dbReference type="GO" id="GO:0046316">
    <property type="term" value="F:gluconokinase activity"/>
    <property type="evidence" value="ECO:0007669"/>
    <property type="project" value="UniProtKB-EC"/>
</dbReference>
<keyword evidence="6 9" id="KW-0418">Kinase</keyword>
<dbReference type="EC" id="2.7.1.12" evidence="3 9"/>
<dbReference type="EMBL" id="JAUHQA010000001">
    <property type="protein sequence ID" value="MDN4480976.1"/>
    <property type="molecule type" value="Genomic_DNA"/>
</dbReference>
<proteinExistence type="inferred from homology"/>
<comment type="caution">
    <text evidence="10">The sequence shown here is derived from an EMBL/GenBank/DDBJ whole genome shotgun (WGS) entry which is preliminary data.</text>
</comment>
<organism evidence="10 11">
    <name type="scientific">Demequina muriae</name>
    <dbReference type="NCBI Taxonomy" id="3051664"/>
    <lineage>
        <taxon>Bacteria</taxon>
        <taxon>Bacillati</taxon>
        <taxon>Actinomycetota</taxon>
        <taxon>Actinomycetes</taxon>
        <taxon>Micrococcales</taxon>
        <taxon>Demequinaceae</taxon>
        <taxon>Demequina</taxon>
    </lineage>
</organism>
<evidence type="ECO:0000256" key="2">
    <source>
        <dbReference type="ARBA" id="ARBA00008420"/>
    </source>
</evidence>
<keyword evidence="4 9" id="KW-0808">Transferase</keyword>
<dbReference type="Pfam" id="PF13671">
    <property type="entry name" value="AAA_33"/>
    <property type="match status" value="1"/>
</dbReference>
<accession>A0ABT8GJ47</accession>
<evidence type="ECO:0000256" key="3">
    <source>
        <dbReference type="ARBA" id="ARBA00012054"/>
    </source>
</evidence>
<keyword evidence="5 9" id="KW-0547">Nucleotide-binding</keyword>
<dbReference type="Proteomes" id="UP001172708">
    <property type="component" value="Unassembled WGS sequence"/>
</dbReference>
<reference evidence="10" key="1">
    <citation type="submission" date="2023-06" db="EMBL/GenBank/DDBJ databases">
        <title>Egi l300058.</title>
        <authorList>
            <person name="Gao L."/>
            <person name="Fang B.-Z."/>
            <person name="Li W.-J."/>
        </authorList>
    </citation>
    <scope>NUCLEOTIDE SEQUENCE</scope>
    <source>
        <strain evidence="10">EGI L300058</strain>
    </source>
</reference>
<dbReference type="InterPro" id="IPR006001">
    <property type="entry name" value="Therm_gnt_kin"/>
</dbReference>
<dbReference type="SUPFAM" id="SSF52540">
    <property type="entry name" value="P-loop containing nucleoside triphosphate hydrolases"/>
    <property type="match status" value="1"/>
</dbReference>
<evidence type="ECO:0000256" key="4">
    <source>
        <dbReference type="ARBA" id="ARBA00022679"/>
    </source>
</evidence>
<evidence type="ECO:0000313" key="10">
    <source>
        <dbReference type="EMBL" id="MDN4480976.1"/>
    </source>
</evidence>
<dbReference type="CDD" id="cd02021">
    <property type="entry name" value="GntK"/>
    <property type="match status" value="1"/>
</dbReference>
<protein>
    <recommendedName>
        <fullName evidence="3 9">Gluconokinase</fullName>
        <ecNumber evidence="3 9">2.7.1.12</ecNumber>
    </recommendedName>
</protein>
<keyword evidence="11" id="KW-1185">Reference proteome</keyword>
<keyword evidence="7 9" id="KW-0067">ATP-binding</keyword>